<protein>
    <submittedName>
        <fullName evidence="1">Uncharacterized protein</fullName>
    </submittedName>
</protein>
<reference evidence="1" key="1">
    <citation type="journal article" date="2021" name="Proc. Natl. Acad. Sci. U.S.A.">
        <title>A Catalog of Tens of Thousands of Viruses from Human Metagenomes Reveals Hidden Associations with Chronic Diseases.</title>
        <authorList>
            <person name="Tisza M.J."/>
            <person name="Buck C.B."/>
        </authorList>
    </citation>
    <scope>NUCLEOTIDE SEQUENCE</scope>
    <source>
        <strain evidence="1">CttFh17</strain>
    </source>
</reference>
<name>A0A8S5NJI0_9CAUD</name>
<proteinExistence type="predicted"/>
<sequence>MNNKAICRKTDDHFTEGKEYECTNAYAKYESAVVGILDNNKELVTVEINDRDFQFIFN</sequence>
<dbReference type="EMBL" id="BK015176">
    <property type="protein sequence ID" value="DAD94376.1"/>
    <property type="molecule type" value="Genomic_DNA"/>
</dbReference>
<accession>A0A8S5NJI0</accession>
<evidence type="ECO:0000313" key="1">
    <source>
        <dbReference type="EMBL" id="DAD94376.1"/>
    </source>
</evidence>
<organism evidence="1">
    <name type="scientific">Siphoviridae sp. cttFh17</name>
    <dbReference type="NCBI Taxonomy" id="2826491"/>
    <lineage>
        <taxon>Viruses</taxon>
        <taxon>Duplodnaviria</taxon>
        <taxon>Heunggongvirae</taxon>
        <taxon>Uroviricota</taxon>
        <taxon>Caudoviricetes</taxon>
    </lineage>
</organism>